<protein>
    <recommendedName>
        <fullName evidence="3">Hemolysin-type calcium-binding region</fullName>
    </recommendedName>
</protein>
<dbReference type="AlphaFoldDB" id="A0A1Z4M321"/>
<evidence type="ECO:0000313" key="2">
    <source>
        <dbReference type="Proteomes" id="UP000218418"/>
    </source>
</evidence>
<gene>
    <name evidence="1" type="ORF">NIES267_73910</name>
</gene>
<sequence>MLNNIDSQKDTFAYTLQPYLQLTLDKIKQFAKSSEFSTKMNKAFGKTDNNLQKSWLEGRFDLPEIVIISQQEINGADGAFAGATNTIYLAKEFLETNTLNTNTIVKLLLQEYGHFIDHSINSLDSPGDEGEIFAALVLKESLDESQLLQLQTKNDTAIIFLNNQILEIEQGGAVPGGGDDEIQEILGDSDNNNLSANIPAGKKLSIANNQPY</sequence>
<geneLocation type="plasmid" evidence="2">
    <name>Plasmid2 dna</name>
</geneLocation>
<evidence type="ECO:0000313" key="1">
    <source>
        <dbReference type="EMBL" id="BAY87867.1"/>
    </source>
</evidence>
<accession>A0A1Z4M321</accession>
<dbReference type="EMBL" id="AP018229">
    <property type="protein sequence ID" value="BAY87867.1"/>
    <property type="molecule type" value="Genomic_DNA"/>
</dbReference>
<dbReference type="Proteomes" id="UP000218418">
    <property type="component" value="Plasmid plasmid2"/>
</dbReference>
<proteinExistence type="predicted"/>
<keyword evidence="1" id="KW-0614">Plasmid</keyword>
<reference evidence="1 2" key="1">
    <citation type="submission" date="2017-06" db="EMBL/GenBank/DDBJ databases">
        <title>Genome sequencing of cyanobaciteial culture collection at National Institute for Environmental Studies (NIES).</title>
        <authorList>
            <person name="Hirose Y."/>
            <person name="Shimura Y."/>
            <person name="Fujisawa T."/>
            <person name="Nakamura Y."/>
            <person name="Kawachi M."/>
        </authorList>
    </citation>
    <scope>NUCLEOTIDE SEQUENCE [LARGE SCALE GENOMIC DNA]</scope>
    <source>
        <strain evidence="1 2">NIES-267</strain>
        <plasmid evidence="2">Plasmid2 dna</plasmid>
    </source>
</reference>
<dbReference type="OrthoDB" id="494137at2"/>
<keyword evidence="2" id="KW-1185">Reference proteome</keyword>
<evidence type="ECO:0008006" key="3">
    <source>
        <dbReference type="Google" id="ProtNLM"/>
    </source>
</evidence>
<name>A0A1Z4M321_9CYAN</name>
<organism evidence="1 2">
    <name type="scientific">Calothrix parasitica NIES-267</name>
    <dbReference type="NCBI Taxonomy" id="1973488"/>
    <lineage>
        <taxon>Bacteria</taxon>
        <taxon>Bacillati</taxon>
        <taxon>Cyanobacteriota</taxon>
        <taxon>Cyanophyceae</taxon>
        <taxon>Nostocales</taxon>
        <taxon>Calotrichaceae</taxon>
        <taxon>Calothrix</taxon>
    </lineage>
</organism>